<sequence>MAWGAAYETPDEQAEKQAQREAAARVDQRRQMSAYEQQAIDVLREAATALSAIAEVFVAMNEREIASERAVSDEDIEERAACLYYAAHGDHARAWESLPLTPIPGGLRELFVRMARASYGLRDQGITGGEAGDASAGPGDPSGPARPETYRCSEMECPGHLVYPDDSSDSN</sequence>
<dbReference type="STRING" id="228230.RMCC_1338"/>
<dbReference type="Proteomes" id="UP000069443">
    <property type="component" value="Unassembled WGS sequence"/>
</dbReference>
<evidence type="ECO:0000313" key="3">
    <source>
        <dbReference type="Proteomes" id="UP000069443"/>
    </source>
</evidence>
<reference evidence="3" key="2">
    <citation type="submission" date="2016-02" db="EMBL/GenBank/DDBJ databases">
        <title>Draft genome sequence of five rapidly growing Mycobacterium species.</title>
        <authorList>
            <person name="Katahira K."/>
            <person name="Gotou Y."/>
            <person name="Iida K."/>
            <person name="Ogura Y."/>
            <person name="Hayashi T."/>
        </authorList>
    </citation>
    <scope>NUCLEOTIDE SEQUENCE [LARGE SCALE GENOMIC DNA]</scope>
    <source>
        <strain evidence="3">JCM15298</strain>
    </source>
</reference>
<organism evidence="2 3">
    <name type="scientific">Mycolicibacterium canariasense</name>
    <name type="common">Mycobacterium canariasense</name>
    <dbReference type="NCBI Taxonomy" id="228230"/>
    <lineage>
        <taxon>Bacteria</taxon>
        <taxon>Bacillati</taxon>
        <taxon>Actinomycetota</taxon>
        <taxon>Actinomycetes</taxon>
        <taxon>Mycobacteriales</taxon>
        <taxon>Mycobacteriaceae</taxon>
        <taxon>Mycolicibacterium</taxon>
    </lineage>
</organism>
<name>A0A100W9I8_MYCCR</name>
<dbReference type="EMBL" id="BCSY01000035">
    <property type="protein sequence ID" value="GAS94372.1"/>
    <property type="molecule type" value="Genomic_DNA"/>
</dbReference>
<comment type="caution">
    <text evidence="2">The sequence shown here is derived from an EMBL/GenBank/DDBJ whole genome shotgun (WGS) entry which is preliminary data.</text>
</comment>
<protein>
    <submittedName>
        <fullName evidence="2">Peptidase M28</fullName>
    </submittedName>
</protein>
<dbReference type="RefSeq" id="WP_062655684.1">
    <property type="nucleotide sequence ID" value="NZ_BCSY01000035.1"/>
</dbReference>
<feature type="region of interest" description="Disordered" evidence="1">
    <location>
        <begin position="125"/>
        <end position="151"/>
    </location>
</feature>
<feature type="compositionally biased region" description="Basic and acidic residues" evidence="1">
    <location>
        <begin position="13"/>
        <end position="25"/>
    </location>
</feature>
<gene>
    <name evidence="2" type="ORF">RMCC_1338</name>
</gene>
<dbReference type="AlphaFoldDB" id="A0A100W9I8"/>
<proteinExistence type="predicted"/>
<evidence type="ECO:0000256" key="1">
    <source>
        <dbReference type="SAM" id="MobiDB-lite"/>
    </source>
</evidence>
<feature type="region of interest" description="Disordered" evidence="1">
    <location>
        <begin position="1"/>
        <end position="25"/>
    </location>
</feature>
<evidence type="ECO:0000313" key="2">
    <source>
        <dbReference type="EMBL" id="GAS94372.1"/>
    </source>
</evidence>
<reference evidence="3" key="1">
    <citation type="journal article" date="2016" name="Genome Announc.">
        <title>Draft Genome Sequences of Five Rapidly Growing Mycobacterium Species, M. thermoresistibile, M. fortuitum subsp. acetamidolyticum, M. canariasense, M. brisbanense, and M. novocastrense.</title>
        <authorList>
            <person name="Katahira K."/>
            <person name="Ogura Y."/>
            <person name="Gotoh Y."/>
            <person name="Hayashi T."/>
        </authorList>
    </citation>
    <scope>NUCLEOTIDE SEQUENCE [LARGE SCALE GENOMIC DNA]</scope>
    <source>
        <strain evidence="3">JCM15298</strain>
    </source>
</reference>
<accession>A0A100W9I8</accession>
<keyword evidence="3" id="KW-1185">Reference proteome</keyword>